<dbReference type="GO" id="GO:0032993">
    <property type="term" value="C:protein-DNA complex"/>
    <property type="evidence" value="ECO:0007669"/>
    <property type="project" value="TreeGrafter"/>
</dbReference>
<feature type="domain" description="Response regulatory" evidence="13">
    <location>
        <begin position="4"/>
        <end position="118"/>
    </location>
</feature>
<dbReference type="InterPro" id="IPR011006">
    <property type="entry name" value="CheY-like_superfamily"/>
</dbReference>
<dbReference type="GO" id="GO:0000976">
    <property type="term" value="F:transcription cis-regulatory region binding"/>
    <property type="evidence" value="ECO:0007669"/>
    <property type="project" value="TreeGrafter"/>
</dbReference>
<dbReference type="GO" id="GO:0000156">
    <property type="term" value="F:phosphorelay response regulator activity"/>
    <property type="evidence" value="ECO:0007669"/>
    <property type="project" value="TreeGrafter"/>
</dbReference>
<comment type="subcellular location">
    <subcellularLocation>
        <location evidence="1">Cytoplasm</location>
    </subcellularLocation>
</comment>
<dbReference type="InterPro" id="IPR036388">
    <property type="entry name" value="WH-like_DNA-bd_sf"/>
</dbReference>
<dbReference type="PROSITE" id="PS50110">
    <property type="entry name" value="RESPONSE_REGULATORY"/>
    <property type="match status" value="1"/>
</dbReference>
<dbReference type="SMART" id="SM00448">
    <property type="entry name" value="REC"/>
    <property type="match status" value="1"/>
</dbReference>
<dbReference type="InterPro" id="IPR001867">
    <property type="entry name" value="OmpR/PhoB-type_DNA-bd"/>
</dbReference>
<dbReference type="Pfam" id="PF00072">
    <property type="entry name" value="Response_reg"/>
    <property type="match status" value="1"/>
</dbReference>
<evidence type="ECO:0000256" key="7">
    <source>
        <dbReference type="ARBA" id="ARBA00023125"/>
    </source>
</evidence>
<dbReference type="SUPFAM" id="SSF52172">
    <property type="entry name" value="CheY-like"/>
    <property type="match status" value="1"/>
</dbReference>
<evidence type="ECO:0000313" key="16">
    <source>
        <dbReference type="Proteomes" id="UP000198844"/>
    </source>
</evidence>
<keyword evidence="3" id="KW-0678">Repressor</keyword>
<gene>
    <name evidence="15" type="ORF">SAMN05192563_1004167</name>
</gene>
<evidence type="ECO:0000259" key="13">
    <source>
        <dbReference type="PROSITE" id="PS50110"/>
    </source>
</evidence>
<keyword evidence="6" id="KW-0805">Transcription regulation</keyword>
<dbReference type="AlphaFoldDB" id="A0A1I7B4C5"/>
<evidence type="ECO:0000256" key="12">
    <source>
        <dbReference type="SAM" id="MobiDB-lite"/>
    </source>
</evidence>
<evidence type="ECO:0000259" key="14">
    <source>
        <dbReference type="PROSITE" id="PS51755"/>
    </source>
</evidence>
<proteinExistence type="predicted"/>
<feature type="region of interest" description="Disordered" evidence="12">
    <location>
        <begin position="233"/>
        <end position="260"/>
    </location>
</feature>
<evidence type="ECO:0000256" key="1">
    <source>
        <dbReference type="ARBA" id="ARBA00004496"/>
    </source>
</evidence>
<dbReference type="SMART" id="SM00862">
    <property type="entry name" value="Trans_reg_C"/>
    <property type="match status" value="1"/>
</dbReference>
<evidence type="ECO:0000256" key="4">
    <source>
        <dbReference type="ARBA" id="ARBA00022553"/>
    </source>
</evidence>
<dbReference type="InterPro" id="IPR016032">
    <property type="entry name" value="Sig_transdc_resp-reg_C-effctor"/>
</dbReference>
<evidence type="ECO:0000256" key="11">
    <source>
        <dbReference type="PROSITE-ProRule" id="PRU01091"/>
    </source>
</evidence>
<keyword evidence="7 11" id="KW-0238">DNA-binding</keyword>
<dbReference type="RefSeq" id="WP_093633800.1">
    <property type="nucleotide sequence ID" value="NZ_FPBH01000004.1"/>
</dbReference>
<sequence length="260" mass="28955">MKQLILIVDSDPACRDALRTYLQSSGFDVAVLYEPGKVTQRVEVERPALIVMTSGATWGSGLAALQALRRGGDDLPVIMLGERDDVTERIVALECGADDFICKPFNVHEVLARIRCVLKRTVQTPLQDPVLKRPFSFNGFELDYASRSLTFQAEPVPLQQTEYAVLNLFTSAPGRVLSKEVIAQRIWPDTPPRLAAVGVWVHRLRRRIEQDAAVPRLIQTVRAKGYVFRPGSDDWSSGVSRKYQASMPPSVAEPVRTGLR</sequence>
<protein>
    <submittedName>
        <fullName evidence="15">Two-component system, OmpR family, phosphate regulon response regulator OmpR/two-component system, OmpR family, response regulator MprA</fullName>
    </submittedName>
</protein>
<evidence type="ECO:0000256" key="9">
    <source>
        <dbReference type="ARBA" id="ARBA00023163"/>
    </source>
</evidence>
<accession>A0A1I7B4C5</accession>
<feature type="DNA-binding region" description="OmpR/PhoB-type" evidence="11">
    <location>
        <begin position="132"/>
        <end position="230"/>
    </location>
</feature>
<organism evidence="15 16">
    <name type="scientific">Paraburkholderia aspalathi</name>
    <dbReference type="NCBI Taxonomy" id="1324617"/>
    <lineage>
        <taxon>Bacteria</taxon>
        <taxon>Pseudomonadati</taxon>
        <taxon>Pseudomonadota</taxon>
        <taxon>Betaproteobacteria</taxon>
        <taxon>Burkholderiales</taxon>
        <taxon>Burkholderiaceae</taxon>
        <taxon>Paraburkholderia</taxon>
    </lineage>
</organism>
<evidence type="ECO:0000313" key="15">
    <source>
        <dbReference type="EMBL" id="SFT82037.1"/>
    </source>
</evidence>
<dbReference type="PANTHER" id="PTHR48111:SF55">
    <property type="entry name" value="AEROBIC RESPIRATION CONTROL PROTEIN ARCA"/>
    <property type="match status" value="1"/>
</dbReference>
<evidence type="ECO:0000256" key="5">
    <source>
        <dbReference type="ARBA" id="ARBA00023012"/>
    </source>
</evidence>
<keyword evidence="9" id="KW-0804">Transcription</keyword>
<keyword evidence="4" id="KW-0597">Phosphoprotein</keyword>
<reference evidence="15 16" key="1">
    <citation type="submission" date="2016-10" db="EMBL/GenBank/DDBJ databases">
        <authorList>
            <person name="de Groot N.N."/>
        </authorList>
    </citation>
    <scope>NUCLEOTIDE SEQUENCE [LARGE SCALE GENOMIC DNA]</scope>
    <source>
        <strain evidence="15 16">LMG 27731</strain>
    </source>
</reference>
<dbReference type="GO" id="GO:0006355">
    <property type="term" value="P:regulation of DNA-templated transcription"/>
    <property type="evidence" value="ECO:0007669"/>
    <property type="project" value="InterPro"/>
</dbReference>
<dbReference type="OrthoDB" id="9113695at2"/>
<dbReference type="PROSITE" id="PS51755">
    <property type="entry name" value="OMPR_PHOB"/>
    <property type="match status" value="1"/>
</dbReference>
<feature type="domain" description="OmpR/PhoB-type" evidence="14">
    <location>
        <begin position="132"/>
        <end position="230"/>
    </location>
</feature>
<evidence type="ECO:0000256" key="10">
    <source>
        <dbReference type="PROSITE-ProRule" id="PRU00169"/>
    </source>
</evidence>
<evidence type="ECO:0000256" key="3">
    <source>
        <dbReference type="ARBA" id="ARBA00022491"/>
    </source>
</evidence>
<keyword evidence="8" id="KW-0010">Activator</keyword>
<comment type="caution">
    <text evidence="10">Lacks conserved residue(s) required for the propagation of feature annotation.</text>
</comment>
<dbReference type="Pfam" id="PF00486">
    <property type="entry name" value="Trans_reg_C"/>
    <property type="match status" value="1"/>
</dbReference>
<dbReference type="GO" id="GO:0005829">
    <property type="term" value="C:cytosol"/>
    <property type="evidence" value="ECO:0007669"/>
    <property type="project" value="TreeGrafter"/>
</dbReference>
<name>A0A1I7B4C5_9BURK</name>
<dbReference type="Gene3D" id="1.10.10.10">
    <property type="entry name" value="Winged helix-like DNA-binding domain superfamily/Winged helix DNA-binding domain"/>
    <property type="match status" value="1"/>
</dbReference>
<keyword evidence="5" id="KW-0902">Two-component regulatory system</keyword>
<dbReference type="Gene3D" id="6.10.250.690">
    <property type="match status" value="1"/>
</dbReference>
<dbReference type="InterPro" id="IPR001789">
    <property type="entry name" value="Sig_transdc_resp-reg_receiver"/>
</dbReference>
<evidence type="ECO:0000256" key="2">
    <source>
        <dbReference type="ARBA" id="ARBA00022490"/>
    </source>
</evidence>
<dbReference type="EMBL" id="FPBH01000004">
    <property type="protein sequence ID" value="SFT82037.1"/>
    <property type="molecule type" value="Genomic_DNA"/>
</dbReference>
<dbReference type="CDD" id="cd00383">
    <property type="entry name" value="trans_reg_C"/>
    <property type="match status" value="1"/>
</dbReference>
<dbReference type="InterPro" id="IPR039420">
    <property type="entry name" value="WalR-like"/>
</dbReference>
<dbReference type="PANTHER" id="PTHR48111">
    <property type="entry name" value="REGULATOR OF RPOS"/>
    <property type="match status" value="1"/>
</dbReference>
<keyword evidence="2" id="KW-0963">Cytoplasm</keyword>
<dbReference type="Proteomes" id="UP000198844">
    <property type="component" value="Unassembled WGS sequence"/>
</dbReference>
<dbReference type="Gene3D" id="3.40.50.2300">
    <property type="match status" value="1"/>
</dbReference>
<dbReference type="SUPFAM" id="SSF46894">
    <property type="entry name" value="C-terminal effector domain of the bipartite response regulators"/>
    <property type="match status" value="1"/>
</dbReference>
<evidence type="ECO:0000256" key="8">
    <source>
        <dbReference type="ARBA" id="ARBA00023159"/>
    </source>
</evidence>
<evidence type="ECO:0000256" key="6">
    <source>
        <dbReference type="ARBA" id="ARBA00023015"/>
    </source>
</evidence>